<dbReference type="GO" id="GO:0004190">
    <property type="term" value="F:aspartic-type endopeptidase activity"/>
    <property type="evidence" value="ECO:0007669"/>
    <property type="project" value="InterPro"/>
</dbReference>
<dbReference type="GO" id="GO:0015074">
    <property type="term" value="P:DNA integration"/>
    <property type="evidence" value="ECO:0007669"/>
    <property type="project" value="InterPro"/>
</dbReference>
<evidence type="ECO:0000256" key="6">
    <source>
        <dbReference type="ARBA" id="ARBA00022759"/>
    </source>
</evidence>
<evidence type="ECO:0000256" key="4">
    <source>
        <dbReference type="ARBA" id="ARBA00022695"/>
    </source>
</evidence>
<evidence type="ECO:0000259" key="12">
    <source>
        <dbReference type="PROSITE" id="PS50878"/>
    </source>
</evidence>
<evidence type="ECO:0000259" key="13">
    <source>
        <dbReference type="PROSITE" id="PS50994"/>
    </source>
</evidence>
<dbReference type="InterPro" id="IPR012337">
    <property type="entry name" value="RNaseH-like_sf"/>
</dbReference>
<keyword evidence="7" id="KW-0378">Hydrolase</keyword>
<dbReference type="SUPFAM" id="SSF50630">
    <property type="entry name" value="Acid proteases"/>
    <property type="match status" value="1"/>
</dbReference>
<keyword evidence="10" id="KW-0175">Coiled coil</keyword>
<dbReference type="FunFam" id="3.30.70.270:FF:000026">
    <property type="entry name" value="Transposon Ty3-G Gag-Pol polyprotein"/>
    <property type="match status" value="1"/>
</dbReference>
<dbReference type="Gene3D" id="3.30.420.10">
    <property type="entry name" value="Ribonuclease H-like superfamily/Ribonuclease H"/>
    <property type="match status" value="1"/>
</dbReference>
<keyword evidence="6" id="KW-0255">Endonuclease</keyword>
<evidence type="ECO:0000256" key="9">
    <source>
        <dbReference type="ARBA" id="ARBA00023268"/>
    </source>
</evidence>
<dbReference type="PANTHER" id="PTHR37984">
    <property type="entry name" value="PROTEIN CBG26694"/>
    <property type="match status" value="1"/>
</dbReference>
<dbReference type="FunFam" id="3.10.10.10:FF:000007">
    <property type="entry name" value="Retrovirus-related Pol polyprotein from transposon 17.6-like Protein"/>
    <property type="match status" value="1"/>
</dbReference>
<evidence type="ECO:0000313" key="15">
    <source>
        <dbReference type="Proteomes" id="UP000499080"/>
    </source>
</evidence>
<dbReference type="OrthoDB" id="41323at2759"/>
<keyword evidence="15" id="KW-1185">Reference proteome</keyword>
<dbReference type="Pfam" id="PF23055">
    <property type="entry name" value="DUF7041"/>
    <property type="match status" value="1"/>
</dbReference>
<keyword evidence="8" id="KW-0695">RNA-directed DNA polymerase</keyword>
<dbReference type="PROSITE" id="PS50175">
    <property type="entry name" value="ASP_PROT_RETROV"/>
    <property type="match status" value="1"/>
</dbReference>
<dbReference type="InterPro" id="IPR041577">
    <property type="entry name" value="RT_RNaseH_2"/>
</dbReference>
<dbReference type="Gene3D" id="3.30.70.270">
    <property type="match status" value="2"/>
</dbReference>
<evidence type="ECO:0000313" key="14">
    <source>
        <dbReference type="EMBL" id="GBM89153.1"/>
    </source>
</evidence>
<dbReference type="InterPro" id="IPR021109">
    <property type="entry name" value="Peptidase_aspartic_dom_sf"/>
</dbReference>
<evidence type="ECO:0000256" key="7">
    <source>
        <dbReference type="ARBA" id="ARBA00022801"/>
    </source>
</evidence>
<dbReference type="InterPro" id="IPR050951">
    <property type="entry name" value="Retrovirus_Pol_polyprotein"/>
</dbReference>
<dbReference type="InterPro" id="IPR043502">
    <property type="entry name" value="DNA/RNA_pol_sf"/>
</dbReference>
<dbReference type="FunFam" id="3.30.420.10:FF:000032">
    <property type="entry name" value="Retrovirus-related Pol polyprotein from transposon 297-like Protein"/>
    <property type="match status" value="1"/>
</dbReference>
<accession>A0A4Y2JFR4</accession>
<dbReference type="PANTHER" id="PTHR37984:SF5">
    <property type="entry name" value="PROTEIN NYNRIN-LIKE"/>
    <property type="match status" value="1"/>
</dbReference>
<evidence type="ECO:0000256" key="5">
    <source>
        <dbReference type="ARBA" id="ARBA00022722"/>
    </source>
</evidence>
<dbReference type="InterPro" id="IPR043128">
    <property type="entry name" value="Rev_trsase/Diguanyl_cyclase"/>
</dbReference>
<feature type="domain" description="Peptidase A2" evidence="11">
    <location>
        <begin position="300"/>
        <end position="373"/>
    </location>
</feature>
<dbReference type="InterPro" id="IPR001584">
    <property type="entry name" value="Integrase_cat-core"/>
</dbReference>
<dbReference type="GO" id="GO:0042575">
    <property type="term" value="C:DNA polymerase complex"/>
    <property type="evidence" value="ECO:0007669"/>
    <property type="project" value="UniProtKB-ARBA"/>
</dbReference>
<dbReference type="GO" id="GO:0006508">
    <property type="term" value="P:proteolysis"/>
    <property type="evidence" value="ECO:0007669"/>
    <property type="project" value="UniProtKB-KW"/>
</dbReference>
<evidence type="ECO:0000256" key="3">
    <source>
        <dbReference type="ARBA" id="ARBA00022679"/>
    </source>
</evidence>
<evidence type="ECO:0000256" key="2">
    <source>
        <dbReference type="ARBA" id="ARBA00022670"/>
    </source>
</evidence>
<proteinExistence type="predicted"/>
<evidence type="ECO:0000256" key="10">
    <source>
        <dbReference type="SAM" id="Coils"/>
    </source>
</evidence>
<dbReference type="CDD" id="cd09274">
    <property type="entry name" value="RNase_HI_RT_Ty3"/>
    <property type="match status" value="1"/>
</dbReference>
<dbReference type="Pfam" id="PF00078">
    <property type="entry name" value="RVT_1"/>
    <property type="match status" value="1"/>
</dbReference>
<dbReference type="GO" id="GO:0004519">
    <property type="term" value="F:endonuclease activity"/>
    <property type="evidence" value="ECO:0007669"/>
    <property type="project" value="UniProtKB-KW"/>
</dbReference>
<dbReference type="Proteomes" id="UP000499080">
    <property type="component" value="Unassembled WGS sequence"/>
</dbReference>
<evidence type="ECO:0000256" key="1">
    <source>
        <dbReference type="ARBA" id="ARBA00012493"/>
    </source>
</evidence>
<reference evidence="14 15" key="1">
    <citation type="journal article" date="2019" name="Sci. Rep.">
        <title>Orb-weaving spider Araneus ventricosus genome elucidates the spidroin gene catalogue.</title>
        <authorList>
            <person name="Kono N."/>
            <person name="Nakamura H."/>
            <person name="Ohtoshi R."/>
            <person name="Moran D.A.P."/>
            <person name="Shinohara A."/>
            <person name="Yoshida Y."/>
            <person name="Fujiwara M."/>
            <person name="Mori M."/>
            <person name="Tomita M."/>
            <person name="Arakawa K."/>
        </authorList>
    </citation>
    <scope>NUCLEOTIDE SEQUENCE [LARGE SCALE GENOMIC DNA]</scope>
</reference>
<dbReference type="InterPro" id="IPR000477">
    <property type="entry name" value="RT_dom"/>
</dbReference>
<dbReference type="InterPro" id="IPR001995">
    <property type="entry name" value="Peptidase_A2_cat"/>
</dbReference>
<dbReference type="EMBL" id="BGPR01003515">
    <property type="protein sequence ID" value="GBM89153.1"/>
    <property type="molecule type" value="Genomic_DNA"/>
</dbReference>
<dbReference type="Gene3D" id="2.40.70.10">
    <property type="entry name" value="Acid Proteases"/>
    <property type="match status" value="1"/>
</dbReference>
<keyword evidence="4" id="KW-0548">Nucleotidyltransferase</keyword>
<feature type="domain" description="Reverse transcriptase" evidence="12">
    <location>
        <begin position="477"/>
        <end position="654"/>
    </location>
</feature>
<feature type="coiled-coil region" evidence="10">
    <location>
        <begin position="204"/>
        <end position="231"/>
    </location>
</feature>
<dbReference type="CDD" id="cd01647">
    <property type="entry name" value="RT_LTR"/>
    <property type="match status" value="1"/>
</dbReference>
<dbReference type="SUPFAM" id="SSF53098">
    <property type="entry name" value="Ribonuclease H-like"/>
    <property type="match status" value="1"/>
</dbReference>
<dbReference type="Gene3D" id="3.10.10.10">
    <property type="entry name" value="HIV Type 1 Reverse Transcriptase, subunit A, domain 1"/>
    <property type="match status" value="1"/>
</dbReference>
<dbReference type="Gene3D" id="1.10.340.70">
    <property type="match status" value="1"/>
</dbReference>
<protein>
    <recommendedName>
        <fullName evidence="1">RNA-directed DNA polymerase</fullName>
        <ecNumber evidence="1">2.7.7.49</ecNumber>
    </recommendedName>
</protein>
<feature type="domain" description="Integrase catalytic" evidence="13">
    <location>
        <begin position="1001"/>
        <end position="1170"/>
    </location>
</feature>
<keyword evidence="5" id="KW-0540">Nuclease</keyword>
<dbReference type="GO" id="GO:0003964">
    <property type="term" value="F:RNA-directed DNA polymerase activity"/>
    <property type="evidence" value="ECO:0007669"/>
    <property type="project" value="UniProtKB-KW"/>
</dbReference>
<keyword evidence="2" id="KW-0645">Protease</keyword>
<sequence>MSEKEGKSGNADGDSESLNLPQDGNFFSCSRVAVRVPAFWANNVKLYFVQIEANFRIAGIVSEQTKFDTLVAAFDPQTLTHVSDLLYTPPKDNPYTALKNRLLSEFEVSQNRKVRALLEDLDLGDRKPSLLLRQMQELSEGLVDDEFLKNLWLNRLPVNIRTILSISSESLSKLAEMADRMHEYNLGEVAAVKASKPEYCTSELKEMKLQISELSKQVETLNARFASLNAKKRHSRSRSKSRERNNRLCFYHYKFGDRAHKCIKPCSFQNNDVKPSEISVASETLVYSRRLYVQDRITKTQFLVDTGSDVSCYPKSYLSEVLKLQGTTLFAANGSHIKTVGSKLLSLDLGLQRKLQCPFVIADITKPIIGADFLQQFGLLVDLKKRCLLDPITNFKCMGRAGFSEIPNVKTISGNSEYHELLNRYKGITKLNSTFPKAIKHNTLHFIPTSGPPVTARARRLHPAQLKVAKQEFEYMLEKGICRPSRSNWASPLHMVPKGSTDWRPTGDYRALNRVTKQDKYPAPHLQDFSHYLKGKNIFSKIDLVRAYHQIPVNPDDIEKTAIITPFGLFEFPYLNFGLCSAAQTFQRFINEVLYGFNFCFAYIDDILVFSKDKTEHTQHLEQIFKRFVDFGITINESKCEFGKPQVNFLGHTINSEGILPMSTKVKAIQEFPKPETVSQLRSFLGMVNFYHRFIPKIAEILAPLNAYLVGSKKRDKTKIKWNPETDASFDKIKKCLADATLLSHPSTDAKLALVTDCSDFAMGGVLNEITPKGPKPLGFFSKKLTPTQAKYSAYDRELLAAYSAIQYFRHMLEARPFALYVDHKPLTYAFRQNSDKCSPRRLRQLDFISQFTTDIRYVPGKENVVADSLSRVCEIQFSSLADLKLWESSQNSDPELKGILEGKIKFSGDLVKVQMPDSEISLYCNVNSESNRFYVPGELRRKIFDNLHNMSHPGIRATKALIANRYCWPNQSKDITNWCRACIPCQKSKVHQYTKAPVSRFLPPDARFSHVHLDLIGPLPISGGFRYCLTMVDRFTRWPEAVPLLDAKAETVAIAFMFNWISRFGLPQKVTCDQGGQFESGLFQMLTRMFGIQCVRTAAFHPSSNGMVERMHRPLKQALMCSKQTWFEALPLVLLGLRTVLREDINATAAELTYGTNLRVPGQFFVDSNIGIPLPDYLSRLQELMRALKPSDPVHHGLKTVYMPKDLQTCSHVFVKRGPIKRALATPFEGPFPVKKRQDKNFVVLVNGQEKVISVDRLKPAFLLSDTTSSNLSYTTKYGRKVSFRLPP</sequence>
<name>A0A4Y2JFR4_ARAVE</name>
<dbReference type="InterPro" id="IPR055469">
    <property type="entry name" value="DUF7041"/>
</dbReference>
<comment type="caution">
    <text evidence="14">The sequence shown here is derived from an EMBL/GenBank/DDBJ whole genome shotgun (WGS) entry which is preliminary data.</text>
</comment>
<dbReference type="PROSITE" id="PS50994">
    <property type="entry name" value="INTEGRASE"/>
    <property type="match status" value="1"/>
</dbReference>
<dbReference type="Pfam" id="PF17921">
    <property type="entry name" value="Integrase_H2C2"/>
    <property type="match status" value="1"/>
</dbReference>
<dbReference type="GO" id="GO:0003676">
    <property type="term" value="F:nucleic acid binding"/>
    <property type="evidence" value="ECO:0007669"/>
    <property type="project" value="InterPro"/>
</dbReference>
<dbReference type="Pfam" id="PF00665">
    <property type="entry name" value="rve"/>
    <property type="match status" value="1"/>
</dbReference>
<gene>
    <name evidence="14" type="primary">TY3B-G_676</name>
    <name evidence="14" type="ORF">AVEN_140471_1</name>
</gene>
<organism evidence="14 15">
    <name type="scientific">Araneus ventricosus</name>
    <name type="common">Orbweaver spider</name>
    <name type="synonym">Epeira ventricosa</name>
    <dbReference type="NCBI Taxonomy" id="182803"/>
    <lineage>
        <taxon>Eukaryota</taxon>
        <taxon>Metazoa</taxon>
        <taxon>Ecdysozoa</taxon>
        <taxon>Arthropoda</taxon>
        <taxon>Chelicerata</taxon>
        <taxon>Arachnida</taxon>
        <taxon>Araneae</taxon>
        <taxon>Araneomorphae</taxon>
        <taxon>Entelegynae</taxon>
        <taxon>Araneoidea</taxon>
        <taxon>Araneidae</taxon>
        <taxon>Araneus</taxon>
    </lineage>
</organism>
<dbReference type="SUPFAM" id="SSF56672">
    <property type="entry name" value="DNA/RNA polymerases"/>
    <property type="match status" value="1"/>
</dbReference>
<keyword evidence="3" id="KW-0808">Transferase</keyword>
<dbReference type="Pfam" id="PF17919">
    <property type="entry name" value="RT_RNaseH_2"/>
    <property type="match status" value="1"/>
</dbReference>
<dbReference type="PROSITE" id="PS50878">
    <property type="entry name" value="RT_POL"/>
    <property type="match status" value="1"/>
</dbReference>
<keyword evidence="9" id="KW-0511">Multifunctional enzyme</keyword>
<evidence type="ECO:0000259" key="11">
    <source>
        <dbReference type="PROSITE" id="PS50175"/>
    </source>
</evidence>
<dbReference type="EC" id="2.7.7.49" evidence="1"/>
<dbReference type="InterPro" id="IPR036397">
    <property type="entry name" value="RNaseH_sf"/>
</dbReference>
<dbReference type="InterPro" id="IPR041588">
    <property type="entry name" value="Integrase_H2C2"/>
</dbReference>
<evidence type="ECO:0000256" key="8">
    <source>
        <dbReference type="ARBA" id="ARBA00022918"/>
    </source>
</evidence>